<accession>A0A8H6C870</accession>
<comment type="caution">
    <text evidence="3">The sequence shown here is derived from an EMBL/GenBank/DDBJ whole genome shotgun (WGS) entry which is preliminary data.</text>
</comment>
<keyword evidence="4" id="KW-1185">Reference proteome</keyword>
<feature type="chain" id="PRO_5034626477" evidence="2">
    <location>
        <begin position="22"/>
        <end position="355"/>
    </location>
</feature>
<evidence type="ECO:0000313" key="3">
    <source>
        <dbReference type="EMBL" id="KAF6218476.1"/>
    </source>
</evidence>
<gene>
    <name evidence="3" type="ORF">HO133_005825</name>
</gene>
<keyword evidence="2" id="KW-0732">Signal</keyword>
<evidence type="ECO:0000313" key="4">
    <source>
        <dbReference type="Proteomes" id="UP000593566"/>
    </source>
</evidence>
<dbReference type="EMBL" id="JACCJB010000022">
    <property type="protein sequence ID" value="KAF6218476.1"/>
    <property type="molecule type" value="Genomic_DNA"/>
</dbReference>
<dbReference type="GeneID" id="59334230"/>
<feature type="region of interest" description="Disordered" evidence="1">
    <location>
        <begin position="218"/>
        <end position="267"/>
    </location>
</feature>
<evidence type="ECO:0000256" key="2">
    <source>
        <dbReference type="SAM" id="SignalP"/>
    </source>
</evidence>
<organism evidence="3 4">
    <name type="scientific">Letharia lupina</name>
    <dbReference type="NCBI Taxonomy" id="560253"/>
    <lineage>
        <taxon>Eukaryota</taxon>
        <taxon>Fungi</taxon>
        <taxon>Dikarya</taxon>
        <taxon>Ascomycota</taxon>
        <taxon>Pezizomycotina</taxon>
        <taxon>Lecanoromycetes</taxon>
        <taxon>OSLEUM clade</taxon>
        <taxon>Lecanoromycetidae</taxon>
        <taxon>Lecanorales</taxon>
        <taxon>Lecanorineae</taxon>
        <taxon>Parmeliaceae</taxon>
        <taxon>Letharia</taxon>
    </lineage>
</organism>
<feature type="compositionally biased region" description="Basic residues" evidence="1">
    <location>
        <begin position="255"/>
        <end position="267"/>
    </location>
</feature>
<name>A0A8H6C870_9LECA</name>
<evidence type="ECO:0000256" key="1">
    <source>
        <dbReference type="SAM" id="MobiDB-lite"/>
    </source>
</evidence>
<dbReference type="RefSeq" id="XP_037147911.1">
    <property type="nucleotide sequence ID" value="XM_037296730.1"/>
</dbReference>
<dbReference type="Proteomes" id="UP000593566">
    <property type="component" value="Unassembled WGS sequence"/>
</dbReference>
<protein>
    <submittedName>
        <fullName evidence="3">Uncharacterized protein</fullName>
    </submittedName>
</protein>
<proteinExistence type="predicted"/>
<reference evidence="3 4" key="1">
    <citation type="journal article" date="2020" name="Genomics">
        <title>Complete, high-quality genomes from long-read metagenomic sequencing of two wolf lichen thalli reveals enigmatic genome architecture.</title>
        <authorList>
            <person name="McKenzie S.K."/>
            <person name="Walston R.F."/>
            <person name="Allen J.L."/>
        </authorList>
    </citation>
    <scope>NUCLEOTIDE SEQUENCE [LARGE SCALE GENOMIC DNA]</scope>
    <source>
        <strain evidence="3">WasteWater1</strain>
    </source>
</reference>
<sequence>MGASIFNVISVFSAAIGFVGFMQNNLPDDPGPMDSAVRIAVALNGDKGEPGALRHAAGEAPLINAFNENQNWCGSSSDDDHQYITSGSFKDMTIWQSRHGGGPGEQATALQIIPTTNELCIAYIAQTWADGTHRGWTGDMGRGCDRDWYYSNIIVGDDHKPTCTWIDHDHSHGITTAALQIHMQDFTNLTSDYNHDPRSYCTWPTMLFRADAPGYKWTTTGPRPRVQKPKSVEFWDDADASGSPDRPENDGVGRNGRRRNGHGRLARRSGSAAFSHLIASPHGGHSARELCGSARSHGPDFLSFDEGIFCDMDAKVHWPLCEGATRDGCYHWETHSLVLGDERQARNYSRVEEWE</sequence>
<feature type="signal peptide" evidence="2">
    <location>
        <begin position="1"/>
        <end position="21"/>
    </location>
</feature>
<dbReference type="AlphaFoldDB" id="A0A8H6C870"/>